<proteinExistence type="inferred from homology"/>
<keyword evidence="3 11" id="KW-0963">Cytoplasm</keyword>
<evidence type="ECO:0000256" key="1">
    <source>
        <dbReference type="ARBA" id="ARBA00001946"/>
    </source>
</evidence>
<evidence type="ECO:0000256" key="13">
    <source>
        <dbReference type="PIRSR" id="PIRSR601465-50"/>
    </source>
</evidence>
<evidence type="ECO:0000256" key="2">
    <source>
        <dbReference type="ARBA" id="ARBA00022435"/>
    </source>
</evidence>
<evidence type="ECO:0000256" key="7">
    <source>
        <dbReference type="ARBA" id="ARBA00022842"/>
    </source>
</evidence>
<evidence type="ECO:0000259" key="19">
    <source>
        <dbReference type="Pfam" id="PF20659"/>
    </source>
</evidence>
<keyword evidence="21" id="KW-1185">Reference proteome</keyword>
<evidence type="ECO:0000313" key="21">
    <source>
        <dbReference type="Proteomes" id="UP000003947"/>
    </source>
</evidence>
<dbReference type="Pfam" id="PF01274">
    <property type="entry name" value="MS_TIM-barrel"/>
    <property type="match status" value="1"/>
</dbReference>
<dbReference type="InterPro" id="IPR048357">
    <property type="entry name" value="MSG_insertion"/>
</dbReference>
<dbReference type="GO" id="GO:0006099">
    <property type="term" value="P:tricarboxylic acid cycle"/>
    <property type="evidence" value="ECO:0007669"/>
    <property type="project" value="UniProtKB-KW"/>
</dbReference>
<accession>I4YTY7</accession>
<comment type="similarity">
    <text evidence="11 14">Belongs to the malate synthase family. GlcB subfamily.</text>
</comment>
<gene>
    <name evidence="11" type="primary">glcB</name>
    <name evidence="20" type="ORF">MicloDRAFT_00039950</name>
</gene>
<keyword evidence="5 11" id="KW-0808">Transferase</keyword>
<keyword evidence="4 11" id="KW-0816">Tricarboxylic acid cycle</keyword>
<dbReference type="InterPro" id="IPR001465">
    <property type="entry name" value="Malate_synthase_TIM"/>
</dbReference>
<evidence type="ECO:0000256" key="12">
    <source>
        <dbReference type="NCBIfam" id="TIGR01345"/>
    </source>
</evidence>
<feature type="binding site" evidence="11">
    <location>
        <position position="432"/>
    </location>
    <ligand>
        <name>glyoxylate</name>
        <dbReference type="ChEBI" id="CHEBI:36655"/>
    </ligand>
</feature>
<sequence>MTTRVQTNGLQVAPALHDFIEREALAGTGVASAVFWSGLAGLVRDFAPRDRELLAVRDKIQGQIDEYHRSRAGKAFDQAEYERFLRDIGYLLPEPEDFSVQTQHVDDEIARIAGPQLVVPVSNARYALNAANARWGSLYDALYGTDAIPEEDGATRAGGYNRERGAKVVERAREVLDRAAPLAGGSHRDAAGYADRDGALIVTLKDGTETGLIDPTQFVGYQGDAASPSSVLLRHNNLHLDIRIDRAHPIGAEDPAGIADVVLESAVSTIMDLEDSVAAVDAEDKVQVYRTWLGLMKGDLVESFEKGGKTVERRLNPDRLYTMPSSGELRLHGRSLMLVRNVGHHMFTDAVLDEAGEEIPETILDAAVTSLIALHDLKGTGPLRNSRAGSVYIVKPKMHGPDEVAFANDLFAAVEDMLGLARTTLKMGIMDEERRTTVNLKACIKAAAERIVFINTGFLDRTGDEIHTSMEAGPMIRKNDMKATAWIKAYEDNNVDVGLLCGLPGRAQIGKGMWAAPDKMADMLVQKIGHPQAGASTAWVPSPTAATLHALHYHEIDVPVRQEELKERPRAKLTDILTIPVSQSNWAPDAVQQELDNNCQGILGYVVRWVDQGVGCSKVPDIHDVGLMEDRATLRISSQHLANWLRHGIVSKDQVMETLRRMAAVVDRQNAGDPVYRPMAPKFEGPAWHAACDLVFKGAKQPNGYTEWILHARRREAKAAGAPDRGEESGVKTKTQAK</sequence>
<feature type="domain" description="Malate synthase G alpha-beta insertion" evidence="18">
    <location>
        <begin position="160"/>
        <end position="235"/>
    </location>
</feature>
<comment type="cofactor">
    <cofactor evidence="1 11">
        <name>Mg(2+)</name>
        <dbReference type="ChEBI" id="CHEBI:18420"/>
    </cofactor>
</comment>
<dbReference type="GO" id="GO:0006097">
    <property type="term" value="P:glyoxylate cycle"/>
    <property type="evidence" value="ECO:0007669"/>
    <property type="project" value="UniProtKB-UniRule"/>
</dbReference>
<feature type="domain" description="Malate synthase TIM barrel" evidence="16">
    <location>
        <begin position="337"/>
        <end position="576"/>
    </location>
</feature>
<comment type="pathway">
    <text evidence="11 14">Carbohydrate metabolism; glyoxylate cycle; (S)-malate from isocitrate: step 2/2.</text>
</comment>
<name>I4YTY7_9HYPH</name>
<evidence type="ECO:0000259" key="18">
    <source>
        <dbReference type="Pfam" id="PF20658"/>
    </source>
</evidence>
<dbReference type="InterPro" id="IPR048355">
    <property type="entry name" value="MS_C"/>
</dbReference>
<evidence type="ECO:0000256" key="3">
    <source>
        <dbReference type="ARBA" id="ARBA00022490"/>
    </source>
</evidence>
<dbReference type="Gene3D" id="1.20.1220.12">
    <property type="entry name" value="Malate synthase, domain III"/>
    <property type="match status" value="1"/>
</dbReference>
<feature type="binding site" evidence="11">
    <location>
        <position position="340"/>
    </location>
    <ligand>
        <name>glyoxylate</name>
        <dbReference type="ChEBI" id="CHEBI:36655"/>
    </ligand>
</feature>
<feature type="binding site" evidence="11">
    <location>
        <position position="276"/>
    </location>
    <ligand>
        <name>acetyl-CoA</name>
        <dbReference type="ChEBI" id="CHEBI:57288"/>
    </ligand>
</feature>
<evidence type="ECO:0000256" key="11">
    <source>
        <dbReference type="HAMAP-Rule" id="MF_00641"/>
    </source>
</evidence>
<feature type="binding site" evidence="11">
    <location>
        <position position="118"/>
    </location>
    <ligand>
        <name>acetyl-CoA</name>
        <dbReference type="ChEBI" id="CHEBI:57288"/>
    </ligand>
</feature>
<dbReference type="EC" id="2.3.3.9" evidence="11 12"/>
<evidence type="ECO:0000256" key="15">
    <source>
        <dbReference type="SAM" id="MobiDB-lite"/>
    </source>
</evidence>
<dbReference type="HAMAP" id="MF_00641">
    <property type="entry name" value="Malate_synth_G"/>
    <property type="match status" value="1"/>
</dbReference>
<feature type="active site" description="Proton donor" evidence="11 13">
    <location>
        <position position="630"/>
    </location>
</feature>
<dbReference type="RefSeq" id="WP_009763479.1">
    <property type="nucleotide sequence ID" value="NZ_CP141048.1"/>
</dbReference>
<dbReference type="InterPro" id="IPR044856">
    <property type="entry name" value="Malate_synth_C_sf"/>
</dbReference>
<reference evidence="20 21" key="1">
    <citation type="submission" date="2012-02" db="EMBL/GenBank/DDBJ databases">
        <title>Improved High-Quality Draft sequence of Microvirga sp. WSM3557.</title>
        <authorList>
            <consortium name="US DOE Joint Genome Institute"/>
            <person name="Lucas S."/>
            <person name="Han J."/>
            <person name="Lapidus A."/>
            <person name="Cheng J.-F."/>
            <person name="Goodwin L."/>
            <person name="Pitluck S."/>
            <person name="Peters L."/>
            <person name="Zhang X."/>
            <person name="Detter J.C."/>
            <person name="Han C."/>
            <person name="Tapia R."/>
            <person name="Land M."/>
            <person name="Hauser L."/>
            <person name="Kyrpides N."/>
            <person name="Ivanova N."/>
            <person name="Pagani I."/>
            <person name="Brau L."/>
            <person name="Yates R."/>
            <person name="O'Hara G."/>
            <person name="Rui T."/>
            <person name="Howieson J."/>
            <person name="Reeve W."/>
            <person name="Woyke T."/>
        </authorList>
    </citation>
    <scope>NUCLEOTIDE SEQUENCE [LARGE SCALE GENOMIC DNA]</scope>
    <source>
        <strain evidence="20 21">WSM3557</strain>
    </source>
</reference>
<comment type="function">
    <text evidence="10 11">Involved in the glycolate utilization. Catalyzes the condensation and subsequent hydrolysis of acetyl-coenzyme A (acetyl-CoA) and glyoxylate to form malate and CoA.</text>
</comment>
<keyword evidence="7 11" id="KW-0460">Magnesium</keyword>
<dbReference type="AlphaFoldDB" id="I4YTY7"/>
<keyword evidence="2 11" id="KW-0329">Glyoxylate bypass</keyword>
<dbReference type="GO" id="GO:0005829">
    <property type="term" value="C:cytosol"/>
    <property type="evidence" value="ECO:0007669"/>
    <property type="project" value="TreeGrafter"/>
</dbReference>
<feature type="domain" description="Malate synthase N-terminal" evidence="17">
    <location>
        <begin position="17"/>
        <end position="76"/>
    </location>
</feature>
<feature type="binding site" evidence="11">
    <location>
        <position position="541"/>
    </location>
    <ligand>
        <name>acetyl-CoA</name>
        <dbReference type="ChEBI" id="CHEBI:57288"/>
    </ligand>
</feature>
<dbReference type="NCBIfam" id="NF002825">
    <property type="entry name" value="PRK02999.1"/>
    <property type="match status" value="1"/>
</dbReference>
<feature type="region of interest" description="Disordered" evidence="15">
    <location>
        <begin position="716"/>
        <end position="738"/>
    </location>
</feature>
<dbReference type="PANTHER" id="PTHR42739">
    <property type="entry name" value="MALATE SYNTHASE G"/>
    <property type="match status" value="1"/>
</dbReference>
<dbReference type="InterPro" id="IPR006253">
    <property type="entry name" value="Malate_synthG"/>
</dbReference>
<evidence type="ECO:0000256" key="10">
    <source>
        <dbReference type="ARBA" id="ARBA00054368"/>
    </source>
</evidence>
<feature type="binding site" evidence="11">
    <location>
        <position position="432"/>
    </location>
    <ligand>
        <name>Mg(2+)</name>
        <dbReference type="ChEBI" id="CHEBI:18420"/>
    </ligand>
</feature>
<dbReference type="NCBIfam" id="TIGR01345">
    <property type="entry name" value="malate_syn_G"/>
    <property type="match status" value="1"/>
</dbReference>
<feature type="binding site" evidence="11">
    <location>
        <position position="313"/>
    </location>
    <ligand>
        <name>acetyl-CoA</name>
        <dbReference type="ChEBI" id="CHEBI:57288"/>
    </ligand>
</feature>
<feature type="binding site" evidence="11">
    <location>
        <position position="460"/>
    </location>
    <ligand>
        <name>Mg(2+)</name>
        <dbReference type="ChEBI" id="CHEBI:18420"/>
    </ligand>
</feature>
<dbReference type="PANTHER" id="PTHR42739:SF1">
    <property type="entry name" value="MALATE SYNTHASE G"/>
    <property type="match status" value="1"/>
</dbReference>
<dbReference type="PATRIC" id="fig|864069.3.peg.4330"/>
<protein>
    <recommendedName>
        <fullName evidence="11 12">Malate synthase G</fullName>
        <ecNumber evidence="11 12">2.3.3.9</ecNumber>
    </recommendedName>
</protein>
<dbReference type="UniPathway" id="UPA00703">
    <property type="reaction ID" value="UER00720"/>
</dbReference>
<dbReference type="EMBL" id="JH660645">
    <property type="protein sequence ID" value="EIM27429.1"/>
    <property type="molecule type" value="Genomic_DNA"/>
</dbReference>
<dbReference type="InterPro" id="IPR011076">
    <property type="entry name" value="Malate_synth_sf"/>
</dbReference>
<dbReference type="InterPro" id="IPR048356">
    <property type="entry name" value="MS_N"/>
</dbReference>
<evidence type="ECO:0000256" key="8">
    <source>
        <dbReference type="ARBA" id="ARBA00023097"/>
    </source>
</evidence>
<evidence type="ECO:0000256" key="9">
    <source>
        <dbReference type="ARBA" id="ARBA00047918"/>
    </source>
</evidence>
<comment type="subcellular location">
    <subcellularLocation>
        <location evidence="11 14">Cytoplasm</location>
    </subcellularLocation>
</comment>
<dbReference type="GO" id="GO:0000287">
    <property type="term" value="F:magnesium ion binding"/>
    <property type="evidence" value="ECO:0007669"/>
    <property type="project" value="TreeGrafter"/>
</dbReference>
<feature type="modified residue" description="Cysteine sulfenic acid (-SOH)" evidence="11">
    <location>
        <position position="616"/>
    </location>
</feature>
<dbReference type="Pfam" id="PF20659">
    <property type="entry name" value="MS_C"/>
    <property type="match status" value="1"/>
</dbReference>
<evidence type="ECO:0000256" key="4">
    <source>
        <dbReference type="ARBA" id="ARBA00022532"/>
    </source>
</evidence>
<evidence type="ECO:0000256" key="14">
    <source>
        <dbReference type="RuleBase" id="RU003572"/>
    </source>
</evidence>
<dbReference type="STRING" id="864069.MicloDRAFT_00039950"/>
<feature type="active site" description="Proton acceptor" evidence="11 13">
    <location>
        <position position="340"/>
    </location>
</feature>
<dbReference type="Proteomes" id="UP000003947">
    <property type="component" value="Unassembled WGS sequence"/>
</dbReference>
<feature type="binding site" evidence="11">
    <location>
        <begin position="125"/>
        <end position="126"/>
    </location>
    <ligand>
        <name>acetyl-CoA</name>
        <dbReference type="ChEBI" id="CHEBI:57288"/>
    </ligand>
</feature>
<dbReference type="GO" id="GO:0004474">
    <property type="term" value="F:malate synthase activity"/>
    <property type="evidence" value="ECO:0007669"/>
    <property type="project" value="UniProtKB-UniRule"/>
</dbReference>
<evidence type="ECO:0000259" key="17">
    <source>
        <dbReference type="Pfam" id="PF20656"/>
    </source>
</evidence>
<dbReference type="Pfam" id="PF20656">
    <property type="entry name" value="MS_N"/>
    <property type="match status" value="1"/>
</dbReference>
<keyword evidence="6 11" id="KW-0479">Metal-binding</keyword>
<comment type="subunit">
    <text evidence="11">Monomer.</text>
</comment>
<dbReference type="InterPro" id="IPR046363">
    <property type="entry name" value="MS_N_TIM-barrel_dom"/>
</dbReference>
<dbReference type="HOGENOM" id="CLU_028446_1_0_5"/>
<dbReference type="Pfam" id="PF20658">
    <property type="entry name" value="MSG_insertion"/>
    <property type="match status" value="1"/>
</dbReference>
<keyword evidence="8 11" id="KW-0558">Oxidation</keyword>
<dbReference type="FunFam" id="3.20.20.360:FF:000002">
    <property type="entry name" value="Malate synthase G"/>
    <property type="match status" value="1"/>
</dbReference>
<comment type="catalytic activity">
    <reaction evidence="9 11 14">
        <text>glyoxylate + acetyl-CoA + H2O = (S)-malate + CoA + H(+)</text>
        <dbReference type="Rhea" id="RHEA:18181"/>
        <dbReference type="ChEBI" id="CHEBI:15377"/>
        <dbReference type="ChEBI" id="CHEBI:15378"/>
        <dbReference type="ChEBI" id="CHEBI:15589"/>
        <dbReference type="ChEBI" id="CHEBI:36655"/>
        <dbReference type="ChEBI" id="CHEBI:57287"/>
        <dbReference type="ChEBI" id="CHEBI:57288"/>
        <dbReference type="EC" id="2.3.3.9"/>
    </reaction>
</comment>
<evidence type="ECO:0000256" key="6">
    <source>
        <dbReference type="ARBA" id="ARBA00022723"/>
    </source>
</evidence>
<evidence type="ECO:0000313" key="20">
    <source>
        <dbReference type="EMBL" id="EIM27429.1"/>
    </source>
</evidence>
<dbReference type="Gene3D" id="3.20.20.360">
    <property type="entry name" value="Malate synthase, domain 3"/>
    <property type="match status" value="2"/>
</dbReference>
<evidence type="ECO:0000256" key="5">
    <source>
        <dbReference type="ARBA" id="ARBA00022679"/>
    </source>
</evidence>
<dbReference type="SUPFAM" id="SSF51645">
    <property type="entry name" value="Malate synthase G"/>
    <property type="match status" value="1"/>
</dbReference>
<dbReference type="OrthoDB" id="9762054at2"/>
<feature type="binding site" evidence="11">
    <location>
        <begin position="457"/>
        <end position="460"/>
    </location>
    <ligand>
        <name>glyoxylate</name>
        <dbReference type="ChEBI" id="CHEBI:36655"/>
    </ligand>
</feature>
<feature type="domain" description="Malate synthase C-terminal" evidence="19">
    <location>
        <begin position="591"/>
        <end position="695"/>
    </location>
</feature>
<organism evidence="20 21">
    <name type="scientific">Microvirga lotononidis</name>
    <dbReference type="NCBI Taxonomy" id="864069"/>
    <lineage>
        <taxon>Bacteria</taxon>
        <taxon>Pseudomonadati</taxon>
        <taxon>Pseudomonadota</taxon>
        <taxon>Alphaproteobacteria</taxon>
        <taxon>Hyphomicrobiales</taxon>
        <taxon>Methylobacteriaceae</taxon>
        <taxon>Microvirga</taxon>
    </lineage>
</organism>
<comment type="caution">
    <text evidence="11">Lacks conserved residue(s) required for the propagation of feature annotation.</text>
</comment>
<evidence type="ECO:0000259" key="16">
    <source>
        <dbReference type="Pfam" id="PF01274"/>
    </source>
</evidence>
<dbReference type="eggNOG" id="COG2225">
    <property type="taxonomic scope" value="Bacteria"/>
</dbReference>
<dbReference type="GO" id="GO:0009436">
    <property type="term" value="P:glyoxylate catabolic process"/>
    <property type="evidence" value="ECO:0007669"/>
    <property type="project" value="TreeGrafter"/>
</dbReference>